<dbReference type="AlphaFoldDB" id="A0A8J7UUN0"/>
<accession>A0A8J7UUN0</accession>
<proteinExistence type="predicted"/>
<dbReference type="Proteomes" id="UP000673975">
    <property type="component" value="Unassembled WGS sequence"/>
</dbReference>
<feature type="region of interest" description="Disordered" evidence="1">
    <location>
        <begin position="97"/>
        <end position="139"/>
    </location>
</feature>
<evidence type="ECO:0000313" key="2">
    <source>
        <dbReference type="EMBL" id="MBP3192575.1"/>
    </source>
</evidence>
<reference evidence="2" key="1">
    <citation type="submission" date="2021-02" db="EMBL/GenBank/DDBJ databases">
        <title>Natronogracilivirga saccharolytica gen. nov. sp. nov. a new anaerobic, haloalkiliphilic carbohydrate-fermenting bacterium from soda lake and proposing of Cyclonatronumiaceae fam. nov. in the phylum Balneolaeota.</title>
        <authorList>
            <person name="Zhilina T.N."/>
            <person name="Sorokin D.Y."/>
            <person name="Zavarzina D.G."/>
            <person name="Toshchakov S.V."/>
            <person name="Kublanov I.V."/>
        </authorList>
    </citation>
    <scope>NUCLEOTIDE SEQUENCE</scope>
    <source>
        <strain evidence="2">Z-1702</strain>
    </source>
</reference>
<evidence type="ECO:0000256" key="1">
    <source>
        <dbReference type="SAM" id="MobiDB-lite"/>
    </source>
</evidence>
<protein>
    <submittedName>
        <fullName evidence="2">Uncharacterized protein</fullName>
    </submittedName>
</protein>
<evidence type="ECO:0000313" key="3">
    <source>
        <dbReference type="Proteomes" id="UP000673975"/>
    </source>
</evidence>
<dbReference type="EMBL" id="JAFIDN010000005">
    <property type="protein sequence ID" value="MBP3192575.1"/>
    <property type="molecule type" value="Genomic_DNA"/>
</dbReference>
<sequence length="139" mass="15309">MNNRKKTIINKTNSRSGLNIGIAVLSHGRTVAEKNDLRSGEKMEFDPGDVLVLITDKRSNYAVQTGAGTLLFGWQVTNSHPDFPDKTVTAYKMRFLDEDDQETSEHDGADDSGSTLLRSSGDGDDKEDIIVIEPKDPEP</sequence>
<keyword evidence="3" id="KW-1185">Reference proteome</keyword>
<gene>
    <name evidence="2" type="ORF">NATSA_07860</name>
</gene>
<dbReference type="RefSeq" id="WP_210511475.1">
    <property type="nucleotide sequence ID" value="NZ_JAFIDN010000005.1"/>
</dbReference>
<comment type="caution">
    <text evidence="2">The sequence shown here is derived from an EMBL/GenBank/DDBJ whole genome shotgun (WGS) entry which is preliminary data.</text>
</comment>
<name>A0A8J7UUN0_9BACT</name>
<organism evidence="2 3">
    <name type="scientific">Natronogracilivirga saccharolytica</name>
    <dbReference type="NCBI Taxonomy" id="2812953"/>
    <lineage>
        <taxon>Bacteria</taxon>
        <taxon>Pseudomonadati</taxon>
        <taxon>Balneolota</taxon>
        <taxon>Balneolia</taxon>
        <taxon>Balneolales</taxon>
        <taxon>Cyclonatronaceae</taxon>
        <taxon>Natronogracilivirga</taxon>
    </lineage>
</organism>